<evidence type="ECO:0000256" key="10">
    <source>
        <dbReference type="ARBA" id="ARBA00047707"/>
    </source>
</evidence>
<dbReference type="SUPFAM" id="SSF51905">
    <property type="entry name" value="FAD/NAD(P)-binding domain"/>
    <property type="match status" value="2"/>
</dbReference>
<protein>
    <recommendedName>
        <fullName evidence="9">indole-3-pyruvate monooxygenase</fullName>
        <ecNumber evidence="9">1.14.13.168</ecNumber>
    </recommendedName>
</protein>
<dbReference type="PIRSF" id="PIRSF000332">
    <property type="entry name" value="FMO"/>
    <property type="match status" value="1"/>
</dbReference>
<dbReference type="GO" id="GO:0050661">
    <property type="term" value="F:NADP binding"/>
    <property type="evidence" value="ECO:0007669"/>
    <property type="project" value="InterPro"/>
</dbReference>
<evidence type="ECO:0000256" key="6">
    <source>
        <dbReference type="ARBA" id="ARBA00022857"/>
    </source>
</evidence>
<keyword evidence="6" id="KW-0521">NADP</keyword>
<dbReference type="InterPro" id="IPR000960">
    <property type="entry name" value="Flavin_mOase"/>
</dbReference>
<dbReference type="PANTHER" id="PTHR43539">
    <property type="entry name" value="FLAVIN-BINDING MONOOXYGENASE-LIKE PROTEIN (AFU_ORTHOLOGUE AFUA_4G09220)"/>
    <property type="match status" value="1"/>
</dbReference>
<evidence type="ECO:0000256" key="8">
    <source>
        <dbReference type="ARBA" id="ARBA00023070"/>
    </source>
</evidence>
<dbReference type="AlphaFoldDB" id="A0A9Q1KJC2"/>
<evidence type="ECO:0000256" key="5">
    <source>
        <dbReference type="ARBA" id="ARBA00022827"/>
    </source>
</evidence>
<accession>A0A9Q1KJC2</accession>
<evidence type="ECO:0000256" key="3">
    <source>
        <dbReference type="ARBA" id="ARBA00009183"/>
    </source>
</evidence>
<dbReference type="EMBL" id="JAKOGI010000110">
    <property type="protein sequence ID" value="KAJ8443904.1"/>
    <property type="molecule type" value="Genomic_DNA"/>
</dbReference>
<gene>
    <name evidence="11" type="ORF">Cgig2_032728</name>
</gene>
<name>A0A9Q1KJC2_9CARY</name>
<evidence type="ECO:0000256" key="2">
    <source>
        <dbReference type="ARBA" id="ARBA00004814"/>
    </source>
</evidence>
<organism evidence="11 12">
    <name type="scientific">Carnegiea gigantea</name>
    <dbReference type="NCBI Taxonomy" id="171969"/>
    <lineage>
        <taxon>Eukaryota</taxon>
        <taxon>Viridiplantae</taxon>
        <taxon>Streptophyta</taxon>
        <taxon>Embryophyta</taxon>
        <taxon>Tracheophyta</taxon>
        <taxon>Spermatophyta</taxon>
        <taxon>Magnoliopsida</taxon>
        <taxon>eudicotyledons</taxon>
        <taxon>Gunneridae</taxon>
        <taxon>Pentapetalae</taxon>
        <taxon>Caryophyllales</taxon>
        <taxon>Cactineae</taxon>
        <taxon>Cactaceae</taxon>
        <taxon>Cactoideae</taxon>
        <taxon>Echinocereeae</taxon>
        <taxon>Carnegiea</taxon>
    </lineage>
</organism>
<dbReference type="GO" id="GO:0050660">
    <property type="term" value="F:flavin adenine dinucleotide binding"/>
    <property type="evidence" value="ECO:0007669"/>
    <property type="project" value="InterPro"/>
</dbReference>
<evidence type="ECO:0000313" key="11">
    <source>
        <dbReference type="EMBL" id="KAJ8443904.1"/>
    </source>
</evidence>
<dbReference type="Pfam" id="PF13738">
    <property type="entry name" value="Pyr_redox_3"/>
    <property type="match status" value="1"/>
</dbReference>
<dbReference type="PANTHER" id="PTHR43539:SF9">
    <property type="entry name" value="INDOLE-3-PYRUVATE MONOOXYGENASE YUCCA11-RELATED"/>
    <property type="match status" value="1"/>
</dbReference>
<dbReference type="OrthoDB" id="66881at2759"/>
<evidence type="ECO:0000256" key="1">
    <source>
        <dbReference type="ARBA" id="ARBA00001974"/>
    </source>
</evidence>
<dbReference type="PRINTS" id="PR00368">
    <property type="entry name" value="FADPNR"/>
</dbReference>
<keyword evidence="5" id="KW-0274">FAD</keyword>
<dbReference type="GO" id="GO:0103075">
    <property type="term" value="F:indole-3-pyruvate monooxygenase activity"/>
    <property type="evidence" value="ECO:0007669"/>
    <property type="project" value="UniProtKB-EC"/>
</dbReference>
<dbReference type="EC" id="1.14.13.168" evidence="9"/>
<dbReference type="PROSITE" id="PS51257">
    <property type="entry name" value="PROKAR_LIPOPROTEIN"/>
    <property type="match status" value="1"/>
</dbReference>
<dbReference type="GO" id="GO:0009851">
    <property type="term" value="P:auxin biosynthetic process"/>
    <property type="evidence" value="ECO:0007669"/>
    <property type="project" value="UniProtKB-KW"/>
</dbReference>
<proteinExistence type="inferred from homology"/>
<evidence type="ECO:0000313" key="12">
    <source>
        <dbReference type="Proteomes" id="UP001153076"/>
    </source>
</evidence>
<dbReference type="InterPro" id="IPR036188">
    <property type="entry name" value="FAD/NAD-bd_sf"/>
</dbReference>
<evidence type="ECO:0000256" key="7">
    <source>
        <dbReference type="ARBA" id="ARBA00023002"/>
    </source>
</evidence>
<evidence type="ECO:0000256" key="9">
    <source>
        <dbReference type="ARBA" id="ARBA00039148"/>
    </source>
</evidence>
<dbReference type="Gene3D" id="3.50.50.60">
    <property type="entry name" value="FAD/NAD(P)-binding domain"/>
    <property type="match status" value="1"/>
</dbReference>
<evidence type="ECO:0000256" key="4">
    <source>
        <dbReference type="ARBA" id="ARBA00022630"/>
    </source>
</evidence>
<comment type="cofactor">
    <cofactor evidence="1">
        <name>FAD</name>
        <dbReference type="ChEBI" id="CHEBI:57692"/>
    </cofactor>
</comment>
<comment type="pathway">
    <text evidence="2">Plant hormone metabolism; auxin biosynthesis.</text>
</comment>
<keyword evidence="12" id="KW-1185">Reference proteome</keyword>
<keyword evidence="8" id="KW-0073">Auxin biosynthesis</keyword>
<keyword evidence="4" id="KW-0285">Flavoprotein</keyword>
<dbReference type="InterPro" id="IPR050982">
    <property type="entry name" value="Auxin_biosynth/cation_transpt"/>
</dbReference>
<comment type="similarity">
    <text evidence="3">Belongs to the FMO family.</text>
</comment>
<dbReference type="Proteomes" id="UP001153076">
    <property type="component" value="Unassembled WGS sequence"/>
</dbReference>
<sequence>MAEREDTLVFIVGAGPSGLAISACLARKSILFVIVEKEDCCGSLWKKRTYDRCHLHLAKEFCSLPFMPHSPETKKYMPKDDFIRYIDDYVSHFNIRPRYGHSVECAHFNEDEGKWYIEVKTNNMLPSSNNIVTKVFTSTFLVIATGENGKGFIPDIPGLKDFKGDVIHSNQYKSGLQYAGKQVLVVGCGNSGMEISYDLSNHEVNTFIVIRSPLHVVTRDMVWVGMHLLKYLSVSAVDFLIKLASYIKYGDLSKYGIHRPKNGPFSFKALRGRSPALPAISRINGTRVVFKDQVEYHFDAIIFATGYRSTACEWLKDYDFILDENGFPKNPFPRHWKGKNKLYCAGLSRMGLHGVSSDAIAIADDIHYLLQN</sequence>
<reference evidence="11" key="1">
    <citation type="submission" date="2022-04" db="EMBL/GenBank/DDBJ databases">
        <title>Carnegiea gigantea Genome sequencing and assembly v2.</title>
        <authorList>
            <person name="Copetti D."/>
            <person name="Sanderson M.J."/>
            <person name="Burquez A."/>
            <person name="Wojciechowski M.F."/>
        </authorList>
    </citation>
    <scope>NUCLEOTIDE SEQUENCE</scope>
    <source>
        <strain evidence="11">SGP5-SGP5p</strain>
        <tissue evidence="11">Aerial part</tissue>
    </source>
</reference>
<keyword evidence="7" id="KW-0560">Oxidoreductase</keyword>
<comment type="caution">
    <text evidence="11">The sequence shown here is derived from an EMBL/GenBank/DDBJ whole genome shotgun (WGS) entry which is preliminary data.</text>
</comment>
<comment type="catalytic activity">
    <reaction evidence="10">
        <text>indole-3-pyruvate + NADPH + O2 + H(+) = (indol-3-yl)acetate + CO2 + NADP(+) + H2O</text>
        <dbReference type="Rhea" id="RHEA:34331"/>
        <dbReference type="ChEBI" id="CHEBI:15377"/>
        <dbReference type="ChEBI" id="CHEBI:15378"/>
        <dbReference type="ChEBI" id="CHEBI:15379"/>
        <dbReference type="ChEBI" id="CHEBI:16526"/>
        <dbReference type="ChEBI" id="CHEBI:17640"/>
        <dbReference type="ChEBI" id="CHEBI:30854"/>
        <dbReference type="ChEBI" id="CHEBI:57783"/>
        <dbReference type="ChEBI" id="CHEBI:58349"/>
        <dbReference type="EC" id="1.14.13.168"/>
    </reaction>
</comment>